<dbReference type="RefSeq" id="WP_169188171.1">
    <property type="nucleotide sequence ID" value="NZ_JABBPK010000001.1"/>
</dbReference>
<evidence type="ECO:0000313" key="4">
    <source>
        <dbReference type="EMBL" id="NMO76863.1"/>
    </source>
</evidence>
<dbReference type="PANTHER" id="PTHR30036:SF7">
    <property type="entry name" value="ABC TRANSPORTER PERIPLASMIC-BINDING PROTEIN YPHF"/>
    <property type="match status" value="1"/>
</dbReference>
<comment type="subcellular location">
    <subcellularLocation>
        <location evidence="1">Cell envelope</location>
    </subcellularLocation>
</comment>
<dbReference type="PROSITE" id="PS51257">
    <property type="entry name" value="PROKAR_LIPOPROTEIN"/>
    <property type="match status" value="1"/>
</dbReference>
<dbReference type="PANTHER" id="PTHR30036">
    <property type="entry name" value="D-XYLOSE-BINDING PERIPLASMIC PROTEIN"/>
    <property type="match status" value="1"/>
</dbReference>
<proteinExistence type="inferred from homology"/>
<organism evidence="4 5">
    <name type="scientific">Niallia alba</name>
    <dbReference type="NCBI Taxonomy" id="2729105"/>
    <lineage>
        <taxon>Bacteria</taxon>
        <taxon>Bacillati</taxon>
        <taxon>Bacillota</taxon>
        <taxon>Bacilli</taxon>
        <taxon>Bacillales</taxon>
        <taxon>Bacillaceae</taxon>
        <taxon>Niallia</taxon>
    </lineage>
</organism>
<dbReference type="Pfam" id="PF13407">
    <property type="entry name" value="Peripla_BP_4"/>
    <property type="match status" value="1"/>
</dbReference>
<dbReference type="AlphaFoldDB" id="A0A7Y0PLG0"/>
<protein>
    <submittedName>
        <fullName evidence="4">Substrate-binding domain-containing protein</fullName>
    </submittedName>
</protein>
<dbReference type="EMBL" id="JABBPK010000001">
    <property type="protein sequence ID" value="NMO76863.1"/>
    <property type="molecule type" value="Genomic_DNA"/>
</dbReference>
<sequence>MQLKSIMVLFMLLIIVSGCSFDSSNQKYEIIYQNDRLQPKEGERSAIEKEYMIAVIPKVSGIPYFNAVEEGVLEAGKDLNVHVLYAGPLIADWQQQEQLVKEYIEKEVDAIAISANDPEKLGPILMEAKQKGIVVMTWDSDTNEKFREYFVSSVDPETLGRHVMDTLSLNMKEKGAYAIITGSDNAATLKEWTEWMVIQQEENYPKMKLLEVEESNDNPQRAYMIANELLVKYPDLKGIIGSSSVGPPAAAQAVMDANKVGEIAVVGLSSPNLVRSYLKNEAIQISTLWSPKKLGYLTVSVAKEILLGNEVTDNKSFENVGIIRVKDDTIIMGQPIDFTKENIDQYDF</sequence>
<dbReference type="GO" id="GO:0030246">
    <property type="term" value="F:carbohydrate binding"/>
    <property type="evidence" value="ECO:0007669"/>
    <property type="project" value="TreeGrafter"/>
</dbReference>
<name>A0A7Y0PLG0_9BACI</name>
<keyword evidence="5" id="KW-1185">Reference proteome</keyword>
<reference evidence="4 5" key="1">
    <citation type="submission" date="2020-04" db="EMBL/GenBank/DDBJ databases">
        <title>Bacillus sp. UniB3 isolated from commercial digestive syrup.</title>
        <authorList>
            <person name="Thorat V."/>
            <person name="Kirdat K."/>
            <person name="Tiwarekar B."/>
            <person name="Yadav A."/>
        </authorList>
    </citation>
    <scope>NUCLEOTIDE SEQUENCE [LARGE SCALE GENOMIC DNA]</scope>
    <source>
        <strain evidence="4 5">UniB3</strain>
    </source>
</reference>
<dbReference type="InterPro" id="IPR025997">
    <property type="entry name" value="SBP_2_dom"/>
</dbReference>
<accession>A0A7Y0PLG0</accession>
<comment type="caution">
    <text evidence="4">The sequence shown here is derived from an EMBL/GenBank/DDBJ whole genome shotgun (WGS) entry which is preliminary data.</text>
</comment>
<gene>
    <name evidence="4" type="ORF">HHU08_07645</name>
</gene>
<dbReference type="CDD" id="cd06302">
    <property type="entry name" value="PBP1_LsrB_Quorum_Sensing-like"/>
    <property type="match status" value="1"/>
</dbReference>
<evidence type="ECO:0000259" key="3">
    <source>
        <dbReference type="Pfam" id="PF13407"/>
    </source>
</evidence>
<dbReference type="SUPFAM" id="SSF53822">
    <property type="entry name" value="Periplasmic binding protein-like I"/>
    <property type="match status" value="1"/>
</dbReference>
<feature type="domain" description="Periplasmic binding protein" evidence="3">
    <location>
        <begin position="53"/>
        <end position="309"/>
    </location>
</feature>
<evidence type="ECO:0000256" key="2">
    <source>
        <dbReference type="ARBA" id="ARBA00007639"/>
    </source>
</evidence>
<comment type="similarity">
    <text evidence="2">Belongs to the bacterial solute-binding protein 2 family.</text>
</comment>
<dbReference type="InterPro" id="IPR050555">
    <property type="entry name" value="Bact_Solute-Bind_Prot2"/>
</dbReference>
<dbReference type="InterPro" id="IPR028082">
    <property type="entry name" value="Peripla_BP_I"/>
</dbReference>
<dbReference type="Gene3D" id="3.40.50.2300">
    <property type="match status" value="2"/>
</dbReference>
<dbReference type="Proteomes" id="UP000588491">
    <property type="component" value="Unassembled WGS sequence"/>
</dbReference>
<evidence type="ECO:0000256" key="1">
    <source>
        <dbReference type="ARBA" id="ARBA00004196"/>
    </source>
</evidence>
<evidence type="ECO:0000313" key="5">
    <source>
        <dbReference type="Proteomes" id="UP000588491"/>
    </source>
</evidence>
<dbReference type="GO" id="GO:0030288">
    <property type="term" value="C:outer membrane-bounded periplasmic space"/>
    <property type="evidence" value="ECO:0007669"/>
    <property type="project" value="TreeGrafter"/>
</dbReference>